<dbReference type="CDD" id="cd00075">
    <property type="entry name" value="HATPase"/>
    <property type="match status" value="1"/>
</dbReference>
<dbReference type="InterPro" id="IPR036890">
    <property type="entry name" value="HATPase_C_sf"/>
</dbReference>
<dbReference type="InterPro" id="IPR003594">
    <property type="entry name" value="HATPase_dom"/>
</dbReference>
<dbReference type="GO" id="GO:0016301">
    <property type="term" value="F:kinase activity"/>
    <property type="evidence" value="ECO:0007669"/>
    <property type="project" value="UniProtKB-KW"/>
</dbReference>
<name>A0ABU2WFV1_9GAMM</name>
<dbReference type="SMART" id="SM00388">
    <property type="entry name" value="HisKA"/>
    <property type="match status" value="1"/>
</dbReference>
<organism evidence="6 7">
    <name type="scientific">Banduia mediterranea</name>
    <dbReference type="NCBI Taxonomy" id="3075609"/>
    <lineage>
        <taxon>Bacteria</taxon>
        <taxon>Pseudomonadati</taxon>
        <taxon>Pseudomonadota</taxon>
        <taxon>Gammaproteobacteria</taxon>
        <taxon>Nevskiales</taxon>
        <taxon>Algiphilaceae</taxon>
        <taxon>Banduia</taxon>
    </lineage>
</organism>
<proteinExistence type="predicted"/>
<comment type="catalytic activity">
    <reaction evidence="1">
        <text>ATP + protein L-histidine = ADP + protein N-phospho-L-histidine.</text>
        <dbReference type="EC" id="2.7.13.3"/>
    </reaction>
</comment>
<dbReference type="InterPro" id="IPR005467">
    <property type="entry name" value="His_kinase_dom"/>
</dbReference>
<keyword evidence="4" id="KW-0472">Membrane</keyword>
<comment type="caution">
    <text evidence="6">The sequence shown here is derived from an EMBL/GenBank/DDBJ whole genome shotgun (WGS) entry which is preliminary data.</text>
</comment>
<dbReference type="PRINTS" id="PR00344">
    <property type="entry name" value="BCTRLSENSOR"/>
</dbReference>
<dbReference type="PANTHER" id="PTHR43065">
    <property type="entry name" value="SENSOR HISTIDINE KINASE"/>
    <property type="match status" value="1"/>
</dbReference>
<dbReference type="Pfam" id="PF00512">
    <property type="entry name" value="HisKA"/>
    <property type="match status" value="1"/>
</dbReference>
<keyword evidence="4" id="KW-1133">Transmembrane helix</keyword>
<protein>
    <recommendedName>
        <fullName evidence="2">histidine kinase</fullName>
        <ecNumber evidence="2">2.7.13.3</ecNumber>
    </recommendedName>
</protein>
<dbReference type="SUPFAM" id="SSF47384">
    <property type="entry name" value="Homodimeric domain of signal transducing histidine kinase"/>
    <property type="match status" value="1"/>
</dbReference>
<sequence length="536" mass="58565">MLNPAAPDRTTAATVSSTRESDWQILLAICGYRLLLAVLLVGLYYSRVAPTALGSEQPWLFQLSIFCYFGAGILTTLAMQWRAAGLIVHATLQFTVDLVGLSLLLLSSGGVDSGLGVLLITPTVGYALVLPGRLALLTAAASTLALFSEEIYRQLRTGWSADDFTAIGILGVIFFATAAGANQMAMRARKSEAQAARVGSELIDLSRINDSIVESMRTAVIVLDNDNRMRAFNAVARRLLRLESGAEASPRLDQVPDLAEAVGLWREALPGAYSPIVLGNVELMPRYTRLATGDAAPILITLEDAAQIRAEAQRMKLVALGRLSASIAHEIRNPLSAIQHASQLLGESERLDVEDQRLLDMIQRHGRRIERIVSDVLTLSRPQARSPGTLALAEHLRQSLRQYLEIHPRDSRKVDPPPSSLKASVRFDRDHLNQVLFNLWDNAFEHGGQRVSQTIGTTDSGAPFLEIRDDGPGIAEDRRDQIFEPFFTTAHGGTGLGLYLARELCEYNHARLIYRAVPEGGACFRIIFARAGGTRP</sequence>
<feature type="transmembrane region" description="Helical" evidence="4">
    <location>
        <begin position="126"/>
        <end position="147"/>
    </location>
</feature>
<dbReference type="SUPFAM" id="SSF55874">
    <property type="entry name" value="ATPase domain of HSP90 chaperone/DNA topoisomerase II/histidine kinase"/>
    <property type="match status" value="1"/>
</dbReference>
<evidence type="ECO:0000259" key="5">
    <source>
        <dbReference type="PROSITE" id="PS50109"/>
    </source>
</evidence>
<keyword evidence="4" id="KW-0812">Transmembrane</keyword>
<dbReference type="InterPro" id="IPR003661">
    <property type="entry name" value="HisK_dim/P_dom"/>
</dbReference>
<dbReference type="Gene3D" id="1.10.287.130">
    <property type="match status" value="1"/>
</dbReference>
<dbReference type="Pfam" id="PF02518">
    <property type="entry name" value="HATPase_c"/>
    <property type="match status" value="1"/>
</dbReference>
<evidence type="ECO:0000256" key="4">
    <source>
        <dbReference type="SAM" id="Phobius"/>
    </source>
</evidence>
<dbReference type="PROSITE" id="PS50109">
    <property type="entry name" value="HIS_KIN"/>
    <property type="match status" value="1"/>
</dbReference>
<evidence type="ECO:0000313" key="6">
    <source>
        <dbReference type="EMBL" id="MDT0496747.1"/>
    </source>
</evidence>
<dbReference type="Pfam" id="PF25323">
    <property type="entry name" value="6TM_PilS"/>
    <property type="match status" value="1"/>
</dbReference>
<keyword evidence="7" id="KW-1185">Reference proteome</keyword>
<keyword evidence="6" id="KW-0808">Transferase</keyword>
<feature type="transmembrane region" description="Helical" evidence="4">
    <location>
        <begin position="25"/>
        <end position="47"/>
    </location>
</feature>
<feature type="transmembrane region" description="Helical" evidence="4">
    <location>
        <begin position="159"/>
        <end position="181"/>
    </location>
</feature>
<dbReference type="CDD" id="cd00082">
    <property type="entry name" value="HisKA"/>
    <property type="match status" value="1"/>
</dbReference>
<dbReference type="EC" id="2.7.13.3" evidence="2"/>
<reference evidence="6 7" key="1">
    <citation type="submission" date="2023-09" db="EMBL/GenBank/DDBJ databases">
        <authorList>
            <person name="Rey-Velasco X."/>
        </authorList>
    </citation>
    <scope>NUCLEOTIDE SEQUENCE [LARGE SCALE GENOMIC DNA]</scope>
    <source>
        <strain evidence="6 7">W345</strain>
    </source>
</reference>
<dbReference type="InterPro" id="IPR004358">
    <property type="entry name" value="Sig_transdc_His_kin-like_C"/>
</dbReference>
<evidence type="ECO:0000256" key="2">
    <source>
        <dbReference type="ARBA" id="ARBA00012438"/>
    </source>
</evidence>
<dbReference type="Gene3D" id="3.30.450.20">
    <property type="entry name" value="PAS domain"/>
    <property type="match status" value="1"/>
</dbReference>
<dbReference type="InterPro" id="IPR036097">
    <property type="entry name" value="HisK_dim/P_sf"/>
</dbReference>
<dbReference type="Gene3D" id="3.30.565.10">
    <property type="entry name" value="Histidine kinase-like ATPase, C-terminal domain"/>
    <property type="match status" value="1"/>
</dbReference>
<keyword evidence="3" id="KW-0597">Phosphoprotein</keyword>
<dbReference type="SMART" id="SM00387">
    <property type="entry name" value="HATPase_c"/>
    <property type="match status" value="1"/>
</dbReference>
<keyword evidence="6" id="KW-0418">Kinase</keyword>
<dbReference type="EMBL" id="JAVRIC010000005">
    <property type="protein sequence ID" value="MDT0496747.1"/>
    <property type="molecule type" value="Genomic_DNA"/>
</dbReference>
<feature type="domain" description="Histidine kinase" evidence="5">
    <location>
        <begin position="326"/>
        <end position="532"/>
    </location>
</feature>
<accession>A0ABU2WFV1</accession>
<dbReference type="PANTHER" id="PTHR43065:SF52">
    <property type="entry name" value="SENSOR PROTEIN KINASE PILS"/>
    <property type="match status" value="1"/>
</dbReference>
<evidence type="ECO:0000313" key="7">
    <source>
        <dbReference type="Proteomes" id="UP001254608"/>
    </source>
</evidence>
<dbReference type="RefSeq" id="WP_311364140.1">
    <property type="nucleotide sequence ID" value="NZ_JAVRIC010000005.1"/>
</dbReference>
<feature type="transmembrane region" description="Helical" evidence="4">
    <location>
        <begin position="86"/>
        <end position="106"/>
    </location>
</feature>
<evidence type="ECO:0000256" key="3">
    <source>
        <dbReference type="ARBA" id="ARBA00022553"/>
    </source>
</evidence>
<gene>
    <name evidence="6" type="ORF">RM530_05140</name>
</gene>
<feature type="transmembrane region" description="Helical" evidence="4">
    <location>
        <begin position="59"/>
        <end position="79"/>
    </location>
</feature>
<dbReference type="Proteomes" id="UP001254608">
    <property type="component" value="Unassembled WGS sequence"/>
</dbReference>
<evidence type="ECO:0000256" key="1">
    <source>
        <dbReference type="ARBA" id="ARBA00000085"/>
    </source>
</evidence>